<dbReference type="RefSeq" id="WP_072325370.1">
    <property type="nucleotide sequence ID" value="NZ_FPJW01000003.1"/>
</dbReference>
<gene>
    <name evidence="6" type="ORF">SAMN02745752_01120</name>
</gene>
<name>A0A1K1VY96_9GAMM</name>
<dbReference type="Gene3D" id="3.40.50.2000">
    <property type="entry name" value="Glycogen Phosphorylase B"/>
    <property type="match status" value="2"/>
</dbReference>
<keyword evidence="2 6" id="KW-0808">Transferase</keyword>
<dbReference type="InterPro" id="IPR002201">
    <property type="entry name" value="Glyco_trans_9"/>
</dbReference>
<dbReference type="STRING" id="1122209.SAMN02745752_01120"/>
<evidence type="ECO:0000256" key="5">
    <source>
        <dbReference type="ARBA" id="ARBA00047503"/>
    </source>
</evidence>
<dbReference type="SUPFAM" id="SSF53756">
    <property type="entry name" value="UDP-Glycosyltransferase/glycogen phosphorylase"/>
    <property type="match status" value="1"/>
</dbReference>
<keyword evidence="1" id="KW-0328">Glycosyltransferase</keyword>
<comment type="catalytic activity">
    <reaction evidence="5">
        <text>an L-alpha-D-Hep-(1-&gt;5)-[alpha-Kdo-(2-&gt;4)]-alpha-Kdo-(2-&gt;6)-lipid A + ADP-L-glycero-beta-D-manno-heptose = an L-alpha-D-Hep-(1-&gt;3)-L-alpha-D-Hep-(1-&gt;5)-[alpha-Kdo-(2-&gt;4)]-alpha-Kdo-(2-&gt;6)-lipid A + ADP + H(+)</text>
        <dbReference type="Rhea" id="RHEA:74071"/>
        <dbReference type="ChEBI" id="CHEBI:15378"/>
        <dbReference type="ChEBI" id="CHEBI:61506"/>
        <dbReference type="ChEBI" id="CHEBI:193068"/>
        <dbReference type="ChEBI" id="CHEBI:193069"/>
        <dbReference type="ChEBI" id="CHEBI:456216"/>
        <dbReference type="EC" id="2.4.99.24"/>
    </reaction>
</comment>
<dbReference type="OrthoDB" id="9797795at2"/>
<dbReference type="AlphaFoldDB" id="A0A1K1VY96"/>
<dbReference type="GO" id="GO:0008713">
    <property type="term" value="F:ADP-heptose-lipopolysaccharide heptosyltransferase activity"/>
    <property type="evidence" value="ECO:0007669"/>
    <property type="project" value="UniProtKB-EC"/>
</dbReference>
<dbReference type="GO" id="GO:0009244">
    <property type="term" value="P:lipopolysaccharide core region biosynthetic process"/>
    <property type="evidence" value="ECO:0007669"/>
    <property type="project" value="TreeGrafter"/>
</dbReference>
<evidence type="ECO:0000256" key="2">
    <source>
        <dbReference type="ARBA" id="ARBA00022679"/>
    </source>
</evidence>
<dbReference type="InterPro" id="IPR011910">
    <property type="entry name" value="RfaF"/>
</dbReference>
<comment type="similarity">
    <text evidence="3">Belongs to the glycosyltransferase 9 family.</text>
</comment>
<dbReference type="Proteomes" id="UP000182350">
    <property type="component" value="Unassembled WGS sequence"/>
</dbReference>
<dbReference type="NCBIfam" id="TIGR02195">
    <property type="entry name" value="heptsyl_trn_II"/>
    <property type="match status" value="1"/>
</dbReference>
<proteinExistence type="inferred from homology"/>
<evidence type="ECO:0000313" key="7">
    <source>
        <dbReference type="Proteomes" id="UP000182350"/>
    </source>
</evidence>
<dbReference type="EMBL" id="FPJW01000003">
    <property type="protein sequence ID" value="SFX29565.1"/>
    <property type="molecule type" value="Genomic_DNA"/>
</dbReference>
<accession>A0A1K1VY96</accession>
<sequence length="327" mass="36820">MGHFRRPLDGRHLVILPGTAQKLLLAQATLADLKQRYPARPLDVMAPAALTGLASRFPEVDRVWNLPEPNMGWKLYWRAGIDLQGQGYSRAWVLPDRFKPALIPALANIPERTGYRGMYRYSLLIDIRLPRKDLHPHPLDRYRALAHDIGEPLPAISSGALKTDTERQETLLREHGLTTDQPILAWCPGSLHVPEPGRRQAPAADHWQLMLQQALDAGWQIWLFGSRHEQLEIDHLLQQMDQGIREQLVSMVGKLPWEDVVDLLSLASLQLGQDNPLALLGRACQLPVCLPVQGDSCPTAENGLAARLGATWMQILDWPQKLQQNQQ</sequence>
<organism evidence="6 7">
    <name type="scientific">Marinospirillum alkaliphilum DSM 21637</name>
    <dbReference type="NCBI Taxonomy" id="1122209"/>
    <lineage>
        <taxon>Bacteria</taxon>
        <taxon>Pseudomonadati</taxon>
        <taxon>Pseudomonadota</taxon>
        <taxon>Gammaproteobacteria</taxon>
        <taxon>Oceanospirillales</taxon>
        <taxon>Oceanospirillaceae</taxon>
        <taxon>Marinospirillum</taxon>
    </lineage>
</organism>
<dbReference type="GO" id="GO:0005829">
    <property type="term" value="C:cytosol"/>
    <property type="evidence" value="ECO:0007669"/>
    <property type="project" value="TreeGrafter"/>
</dbReference>
<dbReference type="PANTHER" id="PTHR30160:SF7">
    <property type="entry name" value="ADP-HEPTOSE--LPS HEPTOSYLTRANSFERASE 2"/>
    <property type="match status" value="1"/>
</dbReference>
<dbReference type="CDD" id="cd03789">
    <property type="entry name" value="GT9_LPS_heptosyltransferase"/>
    <property type="match status" value="1"/>
</dbReference>
<dbReference type="InterPro" id="IPR051199">
    <property type="entry name" value="LPS_LOS_Heptosyltrfase"/>
</dbReference>
<dbReference type="PANTHER" id="PTHR30160">
    <property type="entry name" value="TETRAACYLDISACCHARIDE 4'-KINASE-RELATED"/>
    <property type="match status" value="1"/>
</dbReference>
<reference evidence="6 7" key="1">
    <citation type="submission" date="2016-11" db="EMBL/GenBank/DDBJ databases">
        <authorList>
            <person name="Jaros S."/>
            <person name="Januszkiewicz K."/>
            <person name="Wedrychowicz H."/>
        </authorList>
    </citation>
    <scope>NUCLEOTIDE SEQUENCE [LARGE SCALE GENOMIC DNA]</scope>
    <source>
        <strain evidence="6 7">DSM 21637</strain>
    </source>
</reference>
<dbReference type="EC" id="2.4.99.24" evidence="4"/>
<evidence type="ECO:0000256" key="1">
    <source>
        <dbReference type="ARBA" id="ARBA00022676"/>
    </source>
</evidence>
<evidence type="ECO:0000313" key="6">
    <source>
        <dbReference type="EMBL" id="SFX29565.1"/>
    </source>
</evidence>
<keyword evidence="7" id="KW-1185">Reference proteome</keyword>
<protein>
    <recommendedName>
        <fullName evidence="4">lipopolysaccharide heptosyltransferase II</fullName>
        <ecNumber evidence="4">2.4.99.24</ecNumber>
    </recommendedName>
</protein>
<evidence type="ECO:0000256" key="3">
    <source>
        <dbReference type="ARBA" id="ARBA00043995"/>
    </source>
</evidence>
<evidence type="ECO:0000256" key="4">
    <source>
        <dbReference type="ARBA" id="ARBA00044042"/>
    </source>
</evidence>
<dbReference type="Pfam" id="PF01075">
    <property type="entry name" value="Glyco_transf_9"/>
    <property type="match status" value="1"/>
</dbReference>